<dbReference type="InterPro" id="IPR036390">
    <property type="entry name" value="WH_DNA-bd_sf"/>
</dbReference>
<dbReference type="InterPro" id="IPR000835">
    <property type="entry name" value="HTH_MarR-typ"/>
</dbReference>
<dbReference type="Gene3D" id="1.10.10.10">
    <property type="entry name" value="Winged helix-like DNA-binding domain superfamily/Winged helix DNA-binding domain"/>
    <property type="match status" value="1"/>
</dbReference>
<keyword evidence="2" id="KW-0238">DNA-binding</keyword>
<dbReference type="PANTHER" id="PTHR42756">
    <property type="entry name" value="TRANSCRIPTIONAL REGULATOR, MARR"/>
    <property type="match status" value="1"/>
</dbReference>
<dbReference type="RefSeq" id="WP_118333291.1">
    <property type="nucleotide sequence ID" value="NZ_AP025567.1"/>
</dbReference>
<evidence type="ECO:0000256" key="3">
    <source>
        <dbReference type="ARBA" id="ARBA00023163"/>
    </source>
</evidence>
<dbReference type="InterPro" id="IPR023187">
    <property type="entry name" value="Tscrpt_reg_MarR-type_CS"/>
</dbReference>
<accession>A0A415E646</accession>
<keyword evidence="1" id="KW-0805">Transcription regulation</keyword>
<dbReference type="SUPFAM" id="SSF46785">
    <property type="entry name" value="Winged helix' DNA-binding domain"/>
    <property type="match status" value="1"/>
</dbReference>
<feature type="domain" description="HTH marR-type" evidence="4">
    <location>
        <begin position="2"/>
        <end position="134"/>
    </location>
</feature>
<evidence type="ECO:0000256" key="2">
    <source>
        <dbReference type="ARBA" id="ARBA00023125"/>
    </source>
</evidence>
<dbReference type="STRING" id="1776384.GCA_900086585_02483"/>
<dbReference type="OrthoDB" id="6462103at2"/>
<dbReference type="PROSITE" id="PS01117">
    <property type="entry name" value="HTH_MARR_1"/>
    <property type="match status" value="1"/>
</dbReference>
<evidence type="ECO:0000313" key="6">
    <source>
        <dbReference type="Proteomes" id="UP000284841"/>
    </source>
</evidence>
<evidence type="ECO:0000256" key="1">
    <source>
        <dbReference type="ARBA" id="ARBA00023015"/>
    </source>
</evidence>
<dbReference type="AlphaFoldDB" id="A0A415E646"/>
<comment type="caution">
    <text evidence="5">The sequence shown here is derived from an EMBL/GenBank/DDBJ whole genome shotgun (WGS) entry which is preliminary data.</text>
</comment>
<proteinExistence type="predicted"/>
<sequence length="141" mass="16355">MQTRIGRFISILYRKNQIFLSSVLKPLDISTSEYSILLILYDDDALTQDDLTSRLFLDKSAVARAIRSLEEKGFIHKEKDQTDQRCNRISLTPKSLAAEPCIMKALDQWNEILMSGMNEEERDMAYQILSRMTDNIKKEMS</sequence>
<evidence type="ECO:0000259" key="4">
    <source>
        <dbReference type="PROSITE" id="PS50995"/>
    </source>
</evidence>
<gene>
    <name evidence="5" type="ORF">DW099_01035</name>
</gene>
<keyword evidence="6" id="KW-1185">Reference proteome</keyword>
<dbReference type="Proteomes" id="UP000284841">
    <property type="component" value="Unassembled WGS sequence"/>
</dbReference>
<reference evidence="5 6" key="1">
    <citation type="submission" date="2018-08" db="EMBL/GenBank/DDBJ databases">
        <title>A genome reference for cultivated species of the human gut microbiota.</title>
        <authorList>
            <person name="Zou Y."/>
            <person name="Xue W."/>
            <person name="Luo G."/>
        </authorList>
    </citation>
    <scope>NUCLEOTIDE SEQUENCE [LARGE SCALE GENOMIC DNA]</scope>
    <source>
        <strain evidence="5 6">AM07-24</strain>
    </source>
</reference>
<dbReference type="EMBL" id="QRMS01000001">
    <property type="protein sequence ID" value="RHJ89189.1"/>
    <property type="molecule type" value="Genomic_DNA"/>
</dbReference>
<dbReference type="InterPro" id="IPR036388">
    <property type="entry name" value="WH-like_DNA-bd_sf"/>
</dbReference>
<name>A0A415E646_9FIRM</name>
<dbReference type="GO" id="GO:0003700">
    <property type="term" value="F:DNA-binding transcription factor activity"/>
    <property type="evidence" value="ECO:0007669"/>
    <property type="project" value="InterPro"/>
</dbReference>
<dbReference type="GO" id="GO:0003677">
    <property type="term" value="F:DNA binding"/>
    <property type="evidence" value="ECO:0007669"/>
    <property type="project" value="UniProtKB-KW"/>
</dbReference>
<evidence type="ECO:0000313" key="5">
    <source>
        <dbReference type="EMBL" id="RHJ89189.1"/>
    </source>
</evidence>
<protein>
    <submittedName>
        <fullName evidence="5">MarR family transcriptional regulator</fullName>
    </submittedName>
</protein>
<dbReference type="SMART" id="SM00347">
    <property type="entry name" value="HTH_MARR"/>
    <property type="match status" value="1"/>
</dbReference>
<dbReference type="PANTHER" id="PTHR42756:SF2">
    <property type="entry name" value="MARR FAMILY REGULATORY PROTEIN"/>
    <property type="match status" value="1"/>
</dbReference>
<dbReference type="PROSITE" id="PS50995">
    <property type="entry name" value="HTH_MARR_2"/>
    <property type="match status" value="1"/>
</dbReference>
<keyword evidence="3" id="KW-0804">Transcription</keyword>
<dbReference type="PRINTS" id="PR00598">
    <property type="entry name" value="HTHMARR"/>
</dbReference>
<organism evidence="5 6">
    <name type="scientific">Emergencia timonensis</name>
    <dbReference type="NCBI Taxonomy" id="1776384"/>
    <lineage>
        <taxon>Bacteria</taxon>
        <taxon>Bacillati</taxon>
        <taxon>Bacillota</taxon>
        <taxon>Clostridia</taxon>
        <taxon>Peptostreptococcales</taxon>
        <taxon>Anaerovoracaceae</taxon>
        <taxon>Emergencia</taxon>
    </lineage>
</organism>
<dbReference type="Pfam" id="PF01047">
    <property type="entry name" value="MarR"/>
    <property type="match status" value="1"/>
</dbReference>